<keyword evidence="2" id="KW-1185">Reference proteome</keyword>
<organism evidence="1 2">
    <name type="scientific">Sphingomonas horti</name>
    <dbReference type="NCBI Taxonomy" id="2682842"/>
    <lineage>
        <taxon>Bacteria</taxon>
        <taxon>Pseudomonadati</taxon>
        <taxon>Pseudomonadota</taxon>
        <taxon>Alphaproteobacteria</taxon>
        <taxon>Sphingomonadales</taxon>
        <taxon>Sphingomonadaceae</taxon>
        <taxon>Sphingomonas</taxon>
    </lineage>
</organism>
<proteinExistence type="predicted"/>
<accession>A0A6I4J1W0</accession>
<name>A0A6I4J1W0_9SPHN</name>
<reference evidence="1 2" key="1">
    <citation type="submission" date="2019-12" db="EMBL/GenBank/DDBJ databases">
        <authorList>
            <person name="Huq M.A."/>
        </authorList>
    </citation>
    <scope>NUCLEOTIDE SEQUENCE [LARGE SCALE GENOMIC DNA]</scope>
    <source>
        <strain evidence="1 2">MAH-20</strain>
    </source>
</reference>
<dbReference type="RefSeq" id="WP_157027012.1">
    <property type="nucleotide sequence ID" value="NZ_WQMS01000009.1"/>
</dbReference>
<dbReference type="Proteomes" id="UP000441389">
    <property type="component" value="Unassembled WGS sequence"/>
</dbReference>
<evidence type="ECO:0000313" key="1">
    <source>
        <dbReference type="EMBL" id="MVO78048.1"/>
    </source>
</evidence>
<evidence type="ECO:0000313" key="2">
    <source>
        <dbReference type="Proteomes" id="UP000441389"/>
    </source>
</evidence>
<comment type="caution">
    <text evidence="1">The sequence shown here is derived from an EMBL/GenBank/DDBJ whole genome shotgun (WGS) entry which is preliminary data.</text>
</comment>
<dbReference type="EMBL" id="WQMS01000009">
    <property type="protein sequence ID" value="MVO78048.1"/>
    <property type="molecule type" value="Genomic_DNA"/>
</dbReference>
<protein>
    <submittedName>
        <fullName evidence="1">Uncharacterized protein</fullName>
    </submittedName>
</protein>
<sequence>MAIGQEPGWRVDIRPDRTIEAIADYGDRRASLPYVRPVTQGSTLEFHAFGGENELRLRIFDRPCADGMSGRPYPATAELELNGRSYRGCAEPVRP</sequence>
<gene>
    <name evidence="1" type="ORF">GON01_08885</name>
</gene>
<dbReference type="AlphaFoldDB" id="A0A6I4J1W0"/>